<feature type="transmembrane region" description="Helical" evidence="7">
    <location>
        <begin position="89"/>
        <end position="108"/>
    </location>
</feature>
<evidence type="ECO:0000256" key="6">
    <source>
        <dbReference type="ARBA" id="ARBA00023136"/>
    </source>
</evidence>
<dbReference type="InterPro" id="IPR000620">
    <property type="entry name" value="EamA_dom"/>
</dbReference>
<dbReference type="RefSeq" id="WP_063479485.1">
    <property type="nucleotide sequence ID" value="NZ_CP147845.1"/>
</dbReference>
<dbReference type="GeneID" id="97555753"/>
<dbReference type="STRING" id="59843.A3958_22720"/>
<evidence type="ECO:0000256" key="7">
    <source>
        <dbReference type="SAM" id="Phobius"/>
    </source>
</evidence>
<feature type="transmembrane region" description="Helical" evidence="7">
    <location>
        <begin position="248"/>
        <end position="265"/>
    </location>
</feature>
<comment type="caution">
    <text evidence="9">The sequence shown here is derived from an EMBL/GenBank/DDBJ whole genome shotgun (WGS) entry which is preliminary data.</text>
</comment>
<feature type="transmembrane region" description="Helical" evidence="7">
    <location>
        <begin position="212"/>
        <end position="236"/>
    </location>
</feature>
<dbReference type="PANTHER" id="PTHR32322">
    <property type="entry name" value="INNER MEMBRANE TRANSPORTER"/>
    <property type="match status" value="1"/>
</dbReference>
<evidence type="ECO:0000256" key="5">
    <source>
        <dbReference type="ARBA" id="ARBA00022989"/>
    </source>
</evidence>
<protein>
    <submittedName>
        <fullName evidence="9">Transporter</fullName>
    </submittedName>
</protein>
<accession>A0A163M239</accession>
<feature type="domain" description="EamA" evidence="8">
    <location>
        <begin position="150"/>
        <end position="287"/>
    </location>
</feature>
<feature type="transmembrane region" description="Helical" evidence="7">
    <location>
        <begin position="177"/>
        <end position="200"/>
    </location>
</feature>
<evidence type="ECO:0000256" key="2">
    <source>
        <dbReference type="ARBA" id="ARBA00007362"/>
    </source>
</evidence>
<dbReference type="Pfam" id="PF00892">
    <property type="entry name" value="EamA"/>
    <property type="match status" value="2"/>
</dbReference>
<organism evidence="9 10">
    <name type="scientific">Paenibacillus glucanolyticus</name>
    <dbReference type="NCBI Taxonomy" id="59843"/>
    <lineage>
        <taxon>Bacteria</taxon>
        <taxon>Bacillati</taxon>
        <taxon>Bacillota</taxon>
        <taxon>Bacilli</taxon>
        <taxon>Bacillales</taxon>
        <taxon>Paenibacillaceae</taxon>
        <taxon>Paenibacillus</taxon>
    </lineage>
</organism>
<evidence type="ECO:0000313" key="10">
    <source>
        <dbReference type="Proteomes" id="UP000076796"/>
    </source>
</evidence>
<feature type="transmembrane region" description="Helical" evidence="7">
    <location>
        <begin position="271"/>
        <end position="289"/>
    </location>
</feature>
<feature type="transmembrane region" description="Helical" evidence="7">
    <location>
        <begin position="36"/>
        <end position="53"/>
    </location>
</feature>
<keyword evidence="10" id="KW-1185">Reference proteome</keyword>
<feature type="transmembrane region" description="Helical" evidence="7">
    <location>
        <begin position="65"/>
        <end position="83"/>
    </location>
</feature>
<dbReference type="SUPFAM" id="SSF103481">
    <property type="entry name" value="Multidrug resistance efflux transporter EmrE"/>
    <property type="match status" value="2"/>
</dbReference>
<feature type="transmembrane region" description="Helical" evidence="7">
    <location>
        <begin position="120"/>
        <end position="139"/>
    </location>
</feature>
<name>A0A163M239_9BACL</name>
<evidence type="ECO:0000256" key="3">
    <source>
        <dbReference type="ARBA" id="ARBA00022475"/>
    </source>
</evidence>
<dbReference type="EMBL" id="LWMH01000001">
    <property type="protein sequence ID" value="KZS48677.1"/>
    <property type="molecule type" value="Genomic_DNA"/>
</dbReference>
<dbReference type="Proteomes" id="UP000076796">
    <property type="component" value="Unassembled WGS sequence"/>
</dbReference>
<dbReference type="GO" id="GO:0005886">
    <property type="term" value="C:plasma membrane"/>
    <property type="evidence" value="ECO:0007669"/>
    <property type="project" value="UniProtKB-SubCell"/>
</dbReference>
<keyword evidence="6 7" id="KW-0472">Membrane</keyword>
<dbReference type="OrthoDB" id="9812547at2"/>
<dbReference type="AlphaFoldDB" id="A0A163M239"/>
<evidence type="ECO:0000259" key="8">
    <source>
        <dbReference type="Pfam" id="PF00892"/>
    </source>
</evidence>
<keyword evidence="4 7" id="KW-0812">Transmembrane</keyword>
<dbReference type="InterPro" id="IPR050638">
    <property type="entry name" value="AA-Vitamin_Transporters"/>
</dbReference>
<proteinExistence type="inferred from homology"/>
<keyword evidence="3" id="KW-1003">Cell membrane</keyword>
<sequence length="305" mass="33338">MIIFNYLLMCAIFSTTFLAIKVGVEAGLPPFFSAGIRFLLAGALIFLWMISRRKVKLKLLLRKEFILIGMTSTFMTFATLYWAEQHITSGIAAILSATGPMMILIVQSVVMRKKARRSDYWGCAVGFAGVCVLIMPNLVLGSNMIWILSCIVILIGEIGYSVGSLATRKLSFDMPDISPITINAVQMMYGGAALLLLSVFSEQVRLHDILTLPAIGSVLYLMIIGSMLGHSLYAWLLKATNAFFPSTWLFVSPIIALGLGVLLYAEGISLYSILGSLLIIGGIVVINLPELRARMSARRLASNTL</sequence>
<gene>
    <name evidence="9" type="ORF">AWU65_23450</name>
</gene>
<dbReference type="PANTHER" id="PTHR32322:SF18">
    <property type="entry name" value="S-ADENOSYLMETHIONINE_S-ADENOSYLHOMOCYSTEINE TRANSPORTER"/>
    <property type="match status" value="1"/>
</dbReference>
<evidence type="ECO:0000256" key="4">
    <source>
        <dbReference type="ARBA" id="ARBA00022692"/>
    </source>
</evidence>
<reference evidence="9" key="1">
    <citation type="journal article" date="2016" name="Genome Announc.">
        <title>Draft genomes of two strains of Paenibacillus glucanolyticus with capability to degrade lignocellulose.</title>
        <authorList>
            <person name="Mathews S.L."/>
            <person name="Pawlak J."/>
            <person name="Grunden A.M."/>
        </authorList>
    </citation>
    <scope>NUCLEOTIDE SEQUENCE [LARGE SCALE GENOMIC DNA]</scope>
    <source>
        <strain evidence="9">SLM1</strain>
    </source>
</reference>
<comment type="similarity">
    <text evidence="2">Belongs to the EamA transporter family.</text>
</comment>
<evidence type="ECO:0000256" key="1">
    <source>
        <dbReference type="ARBA" id="ARBA00004651"/>
    </source>
</evidence>
<keyword evidence="5 7" id="KW-1133">Transmembrane helix</keyword>
<feature type="domain" description="EamA" evidence="8">
    <location>
        <begin position="3"/>
        <end position="134"/>
    </location>
</feature>
<comment type="subcellular location">
    <subcellularLocation>
        <location evidence="1">Cell membrane</location>
        <topology evidence="1">Multi-pass membrane protein</topology>
    </subcellularLocation>
</comment>
<dbReference type="InterPro" id="IPR037185">
    <property type="entry name" value="EmrE-like"/>
</dbReference>
<feature type="transmembrane region" description="Helical" evidence="7">
    <location>
        <begin position="145"/>
        <end position="165"/>
    </location>
</feature>
<evidence type="ECO:0000313" key="9">
    <source>
        <dbReference type="EMBL" id="KZS48677.1"/>
    </source>
</evidence>